<keyword evidence="1" id="KW-1133">Transmembrane helix</keyword>
<evidence type="ECO:0000313" key="2">
    <source>
        <dbReference type="EMBL" id="RCN58689.1"/>
    </source>
</evidence>
<dbReference type="Proteomes" id="UP000253250">
    <property type="component" value="Unassembled WGS sequence"/>
</dbReference>
<dbReference type="Pfam" id="PF20567">
    <property type="entry name" value="DUF6776"/>
    <property type="match status" value="1"/>
</dbReference>
<organism evidence="2 3">
    <name type="scientific">Acidiferrobacter thiooxydans</name>
    <dbReference type="NCBI Taxonomy" id="163359"/>
    <lineage>
        <taxon>Bacteria</taxon>
        <taxon>Pseudomonadati</taxon>
        <taxon>Pseudomonadota</taxon>
        <taxon>Gammaproteobacteria</taxon>
        <taxon>Acidiferrobacterales</taxon>
        <taxon>Acidiferrobacteraceae</taxon>
        <taxon>Acidiferrobacter</taxon>
    </lineage>
</organism>
<accession>A0A368HJQ8</accession>
<gene>
    <name evidence="2" type="ORF">C4900_02610</name>
</gene>
<dbReference type="EMBL" id="PSYR01000001">
    <property type="protein sequence ID" value="RCN58689.1"/>
    <property type="molecule type" value="Genomic_DNA"/>
</dbReference>
<proteinExistence type="predicted"/>
<keyword evidence="3" id="KW-1185">Reference proteome</keyword>
<dbReference type="InterPro" id="IPR046703">
    <property type="entry name" value="DUF6776"/>
</dbReference>
<evidence type="ECO:0000313" key="3">
    <source>
        <dbReference type="Proteomes" id="UP000253250"/>
    </source>
</evidence>
<name>A0A368HJQ8_9GAMM</name>
<evidence type="ECO:0000256" key="1">
    <source>
        <dbReference type="SAM" id="Phobius"/>
    </source>
</evidence>
<keyword evidence="1" id="KW-0472">Membrane</keyword>
<reference evidence="2 3" key="1">
    <citation type="submission" date="2018-02" db="EMBL/GenBank/DDBJ databases">
        <title>Insights into the biology of acidophilic members of the Acidiferrobacteraceae family derived from comparative genomic analyses.</title>
        <authorList>
            <person name="Issotta F."/>
            <person name="Thyssen C."/>
            <person name="Mena C."/>
            <person name="Moya A."/>
            <person name="Bellenberg S."/>
            <person name="Sproer C."/>
            <person name="Covarrubias P.C."/>
            <person name="Sand W."/>
            <person name="Quatrini R."/>
            <person name="Vera M."/>
        </authorList>
    </citation>
    <scope>NUCLEOTIDE SEQUENCE [LARGE SCALE GENOMIC DNA]</scope>
    <source>
        <strain evidence="3">m-1</strain>
    </source>
</reference>
<dbReference type="RefSeq" id="WP_114282270.1">
    <property type="nucleotide sequence ID" value="NZ_PSYR01000001.1"/>
</dbReference>
<comment type="caution">
    <text evidence="2">The sequence shown here is derived from an EMBL/GenBank/DDBJ whole genome shotgun (WGS) entry which is preliminary data.</text>
</comment>
<feature type="transmembrane region" description="Helical" evidence="1">
    <location>
        <begin position="20"/>
        <end position="41"/>
    </location>
</feature>
<sequence length="239" mass="26174">MVNHIGNLVVRRRVSPVVRYGLIATGVALAVLGGAGLFWWGESAAGFDVGRAAHDKAQARARIARLRHEVKRLSVQLAISKRLLQSGNVAYAALSAALKKSDARRLHLKERVGFYETVLAASKAAKGLKIEHFQVVRASSSWRYDLVLVQPFAANRWTYARVRLTVQGQGTGRPSGASAVSLVDTPRDVHFKYFDEVRGPLKVPAHVIPHKVMVRVVSGGRVVTHSYPWPNPTSPGPHE</sequence>
<protein>
    <submittedName>
        <fullName evidence="2">Uncharacterized protein</fullName>
    </submittedName>
</protein>
<keyword evidence="1" id="KW-0812">Transmembrane</keyword>
<dbReference type="OrthoDB" id="7056878at2"/>
<dbReference type="AlphaFoldDB" id="A0A368HJQ8"/>